<proteinExistence type="predicted"/>
<organism evidence="1 2">
    <name type="scientific">Nitrospira japonica</name>
    <dbReference type="NCBI Taxonomy" id="1325564"/>
    <lineage>
        <taxon>Bacteria</taxon>
        <taxon>Pseudomonadati</taxon>
        <taxon>Nitrospirota</taxon>
        <taxon>Nitrospiria</taxon>
        <taxon>Nitrospirales</taxon>
        <taxon>Nitrospiraceae</taxon>
        <taxon>Nitrospira</taxon>
    </lineage>
</organism>
<dbReference type="OrthoDB" id="937176at2"/>
<evidence type="ECO:0000313" key="2">
    <source>
        <dbReference type="Proteomes" id="UP000192042"/>
    </source>
</evidence>
<dbReference type="Proteomes" id="UP000192042">
    <property type="component" value="Chromosome I"/>
</dbReference>
<protein>
    <submittedName>
        <fullName evidence="1">Uncharacterized protein</fullName>
    </submittedName>
</protein>
<dbReference type="AlphaFoldDB" id="A0A1W1I9S4"/>
<gene>
    <name evidence="1" type="ORF">NSJP_3630</name>
</gene>
<sequence length="307" mass="31501">MKTLANMNVVSRKTQQGLVKKFTRPAQLVFVLGVGLNLLGCGDGGDGAVSAQQGTGTAFVAPTVFQAAGPTVASIQNTVDQYRTALGATNNGNTPGPLPTNSGHREINWDGGGVDTTTAPVTPFTTFLNTRGAQFTTPGTGLSQAPPSGGPQGGLATLFNNPSYGTIYNTFSPLRLFTPVDSNITEALFFVPGSNGTVPAKVSGFGIVFTDVDLPDGSGPSNTNGGRKASTQIECFGINGELLFSNVAPASPGDGNLSFIGIVFADARIAKVRITSGDAAPGPNDDGTHDIVMMDDVLYGEPQPIHP</sequence>
<keyword evidence="2" id="KW-1185">Reference proteome</keyword>
<dbReference type="EMBL" id="LT828648">
    <property type="protein sequence ID" value="SLM49797.1"/>
    <property type="molecule type" value="Genomic_DNA"/>
</dbReference>
<name>A0A1W1I9S4_9BACT</name>
<accession>A0A1W1I9S4</accession>
<dbReference type="KEGG" id="nja:NSJP_3630"/>
<evidence type="ECO:0000313" key="1">
    <source>
        <dbReference type="EMBL" id="SLM49797.1"/>
    </source>
</evidence>
<dbReference type="STRING" id="1325564.NSJP_3630"/>
<reference evidence="1 2" key="1">
    <citation type="submission" date="2017-03" db="EMBL/GenBank/DDBJ databases">
        <authorList>
            <person name="Afonso C.L."/>
            <person name="Miller P.J."/>
            <person name="Scott M.A."/>
            <person name="Spackman E."/>
            <person name="Goraichik I."/>
            <person name="Dimitrov K.M."/>
            <person name="Suarez D.L."/>
            <person name="Swayne D.E."/>
        </authorList>
    </citation>
    <scope>NUCLEOTIDE SEQUENCE [LARGE SCALE GENOMIC DNA]</scope>
    <source>
        <strain evidence="1">Genome sequencing of Nitrospira japonica strain NJ11</strain>
    </source>
</reference>
<dbReference type="RefSeq" id="WP_080887969.1">
    <property type="nucleotide sequence ID" value="NZ_LT828648.1"/>
</dbReference>